<keyword evidence="9 11" id="KW-0472">Membrane</keyword>
<feature type="signal peptide" evidence="13">
    <location>
        <begin position="1"/>
        <end position="27"/>
    </location>
</feature>
<evidence type="ECO:0000256" key="12">
    <source>
        <dbReference type="RuleBase" id="RU003357"/>
    </source>
</evidence>
<evidence type="ECO:0000256" key="13">
    <source>
        <dbReference type="SAM" id="SignalP"/>
    </source>
</evidence>
<organism evidence="16 17">
    <name type="scientific">Sphingomonas abaci</name>
    <dbReference type="NCBI Taxonomy" id="237611"/>
    <lineage>
        <taxon>Bacteria</taxon>
        <taxon>Pseudomonadati</taxon>
        <taxon>Pseudomonadota</taxon>
        <taxon>Alphaproteobacteria</taxon>
        <taxon>Sphingomonadales</taxon>
        <taxon>Sphingomonadaceae</taxon>
        <taxon>Sphingomonas</taxon>
    </lineage>
</organism>
<evidence type="ECO:0000256" key="11">
    <source>
        <dbReference type="PROSITE-ProRule" id="PRU01360"/>
    </source>
</evidence>
<keyword evidence="8 12" id="KW-0798">TonB box</keyword>
<dbReference type="InterPro" id="IPR012910">
    <property type="entry name" value="Plug_dom"/>
</dbReference>
<gene>
    <name evidence="16" type="ORF">GGQ96_003191</name>
</gene>
<dbReference type="Pfam" id="PF00593">
    <property type="entry name" value="TonB_dep_Rec_b-barrel"/>
    <property type="match status" value="1"/>
</dbReference>
<evidence type="ECO:0000256" key="8">
    <source>
        <dbReference type="ARBA" id="ARBA00023077"/>
    </source>
</evidence>
<dbReference type="PANTHER" id="PTHR32552">
    <property type="entry name" value="FERRICHROME IRON RECEPTOR-RELATED"/>
    <property type="match status" value="1"/>
</dbReference>
<keyword evidence="16" id="KW-0675">Receptor</keyword>
<comment type="caution">
    <text evidence="16">The sequence shown here is derived from an EMBL/GenBank/DDBJ whole genome shotgun (WGS) entry which is preliminary data.</text>
</comment>
<comment type="similarity">
    <text evidence="11 12">Belongs to the TonB-dependent receptor family.</text>
</comment>
<dbReference type="InterPro" id="IPR039426">
    <property type="entry name" value="TonB-dep_rcpt-like"/>
</dbReference>
<name>A0A7W7AL40_9SPHN</name>
<accession>A0A7W7AL40</accession>
<keyword evidence="7" id="KW-0406">Ion transport</keyword>
<evidence type="ECO:0000313" key="16">
    <source>
        <dbReference type="EMBL" id="MBB4619041.1"/>
    </source>
</evidence>
<dbReference type="PROSITE" id="PS52016">
    <property type="entry name" value="TONB_DEPENDENT_REC_3"/>
    <property type="match status" value="1"/>
</dbReference>
<dbReference type="SUPFAM" id="SSF56935">
    <property type="entry name" value="Porins"/>
    <property type="match status" value="1"/>
</dbReference>
<comment type="subcellular location">
    <subcellularLocation>
        <location evidence="1 11">Cell outer membrane</location>
        <topology evidence="1 11">Multi-pass membrane protein</topology>
    </subcellularLocation>
</comment>
<evidence type="ECO:0000256" key="1">
    <source>
        <dbReference type="ARBA" id="ARBA00004571"/>
    </source>
</evidence>
<keyword evidence="13" id="KW-0732">Signal</keyword>
<keyword evidence="10 11" id="KW-0998">Cell outer membrane</keyword>
<evidence type="ECO:0000256" key="10">
    <source>
        <dbReference type="ARBA" id="ARBA00023237"/>
    </source>
</evidence>
<keyword evidence="2 11" id="KW-0813">Transport</keyword>
<feature type="domain" description="TonB-dependent receptor-like beta-barrel" evidence="14">
    <location>
        <begin position="312"/>
        <end position="745"/>
    </location>
</feature>
<keyword evidence="3 11" id="KW-1134">Transmembrane beta strand</keyword>
<feature type="domain" description="TonB-dependent receptor plug" evidence="15">
    <location>
        <begin position="66"/>
        <end position="176"/>
    </location>
</feature>
<evidence type="ECO:0000256" key="6">
    <source>
        <dbReference type="ARBA" id="ARBA00023004"/>
    </source>
</evidence>
<evidence type="ECO:0000256" key="5">
    <source>
        <dbReference type="ARBA" id="ARBA00022692"/>
    </source>
</evidence>
<keyword evidence="17" id="KW-1185">Reference proteome</keyword>
<keyword evidence="4" id="KW-0410">Iron transport</keyword>
<dbReference type="GO" id="GO:0006826">
    <property type="term" value="P:iron ion transport"/>
    <property type="evidence" value="ECO:0007669"/>
    <property type="project" value="UniProtKB-KW"/>
</dbReference>
<dbReference type="PANTHER" id="PTHR32552:SF81">
    <property type="entry name" value="TONB-DEPENDENT OUTER MEMBRANE RECEPTOR"/>
    <property type="match status" value="1"/>
</dbReference>
<sequence>MFRICLKPALRLGAGIAALSMGGVAAAQTGPAGAPDPAATQSAAPAGNEDGLQEITVTAERRSENLQRVPLSVTAVSGQSMRDYMAGGEDILALSGRVPGLYAETTTGRIFPRFYIRGLGNVDFYLGASQPVSIIQDDIVLEHVVLKSNPVFDVNQIEVLRGPQGSLFGRNTTAGIIKFDTIRPSQTFQGRGQASVGSYGSNSFDMGVGGPIARDLVAFRLSALIQHRDNWVDNRFAGVSADRTNTPRKDAMGGFDERDVRLQLLLTPTDRASVLVSGHARWYDGTSTLFHRGALKLGSNDVSAEPRGVVAYDEGQDNPQSYQTRGWSVNASYDFGPAILTAISGYETTKGYSRGDTDGGAGALYPVNGVANGFGLSQGQVRDLDQYTQELRLASPSGGRFTWQLGGFYFNSADLTDFYQRAFLIGANPNNWVRLRNTNTSWAGFAQASYKLLDSLTITAGGRVTEDTKRTRLLKTANSATNAVTYRGRTDVRLSDTQPSWDVSALWQVNPANSVYARVARGFRGPTIQGRSAVFNSDFSTADSETIVSYEVGTKSNLIGNTLRFNTALFTYTVDDIQLNGNDTDGNGVLFNANKARAYGMEAELAWQPRRELTVSLGASALHSEIKDRNAEAQVCALNGQMTCTVLNPVRRVATAFGPVYLAKIDGNPLPNAPKYNLDATVRWDQPLANGGTLFAATDWNIQGYTNFVLYRTKEFYANGNFEGGVKVGYRTPDDNLELAVFARNVTNEKNLKGVIENYNAAVFNDPRIIGVSLGGKFR</sequence>
<dbReference type="Gene3D" id="2.40.170.20">
    <property type="entry name" value="TonB-dependent receptor, beta-barrel domain"/>
    <property type="match status" value="1"/>
</dbReference>
<dbReference type="AlphaFoldDB" id="A0A7W7AL40"/>
<dbReference type="Proteomes" id="UP000574769">
    <property type="component" value="Unassembled WGS sequence"/>
</dbReference>
<dbReference type="GO" id="GO:0009279">
    <property type="term" value="C:cell outer membrane"/>
    <property type="evidence" value="ECO:0007669"/>
    <property type="project" value="UniProtKB-SubCell"/>
</dbReference>
<evidence type="ECO:0000313" key="17">
    <source>
        <dbReference type="Proteomes" id="UP000574769"/>
    </source>
</evidence>
<evidence type="ECO:0000259" key="15">
    <source>
        <dbReference type="Pfam" id="PF07715"/>
    </source>
</evidence>
<dbReference type="InterPro" id="IPR036942">
    <property type="entry name" value="Beta-barrel_TonB_sf"/>
</dbReference>
<evidence type="ECO:0000256" key="3">
    <source>
        <dbReference type="ARBA" id="ARBA00022452"/>
    </source>
</evidence>
<dbReference type="EMBL" id="JACHNY010000007">
    <property type="protein sequence ID" value="MBB4619041.1"/>
    <property type="molecule type" value="Genomic_DNA"/>
</dbReference>
<evidence type="ECO:0000256" key="9">
    <source>
        <dbReference type="ARBA" id="ARBA00023136"/>
    </source>
</evidence>
<evidence type="ECO:0000256" key="2">
    <source>
        <dbReference type="ARBA" id="ARBA00022448"/>
    </source>
</evidence>
<dbReference type="Pfam" id="PF07715">
    <property type="entry name" value="Plug"/>
    <property type="match status" value="1"/>
</dbReference>
<feature type="chain" id="PRO_5031346306" evidence="13">
    <location>
        <begin position="28"/>
        <end position="779"/>
    </location>
</feature>
<reference evidence="16 17" key="1">
    <citation type="submission" date="2020-08" db="EMBL/GenBank/DDBJ databases">
        <title>Genomic Encyclopedia of Type Strains, Phase IV (KMG-IV): sequencing the most valuable type-strain genomes for metagenomic binning, comparative biology and taxonomic classification.</title>
        <authorList>
            <person name="Goeker M."/>
        </authorList>
    </citation>
    <scope>NUCLEOTIDE SEQUENCE [LARGE SCALE GENOMIC DNA]</scope>
    <source>
        <strain evidence="16 17">DSM 15867</strain>
    </source>
</reference>
<keyword evidence="5 11" id="KW-0812">Transmembrane</keyword>
<evidence type="ECO:0000256" key="7">
    <source>
        <dbReference type="ARBA" id="ARBA00023065"/>
    </source>
</evidence>
<protein>
    <submittedName>
        <fullName evidence="16">Iron complex outermembrane receptor protein</fullName>
    </submittedName>
</protein>
<proteinExistence type="inferred from homology"/>
<keyword evidence="6" id="KW-0408">Iron</keyword>
<evidence type="ECO:0000259" key="14">
    <source>
        <dbReference type="Pfam" id="PF00593"/>
    </source>
</evidence>
<evidence type="ECO:0000256" key="4">
    <source>
        <dbReference type="ARBA" id="ARBA00022496"/>
    </source>
</evidence>
<dbReference type="InterPro" id="IPR000531">
    <property type="entry name" value="Beta-barrel_TonB"/>
</dbReference>